<keyword evidence="3" id="KW-0862">Zinc</keyword>
<organism evidence="8 9">
    <name type="scientific">Westerdykella ornata</name>
    <dbReference type="NCBI Taxonomy" id="318751"/>
    <lineage>
        <taxon>Eukaryota</taxon>
        <taxon>Fungi</taxon>
        <taxon>Dikarya</taxon>
        <taxon>Ascomycota</taxon>
        <taxon>Pezizomycotina</taxon>
        <taxon>Dothideomycetes</taxon>
        <taxon>Pleosporomycetidae</taxon>
        <taxon>Pleosporales</taxon>
        <taxon>Sporormiaceae</taxon>
        <taxon>Westerdykella</taxon>
    </lineage>
</organism>
<feature type="domain" description="PAS" evidence="6">
    <location>
        <begin position="120"/>
        <end position="190"/>
    </location>
</feature>
<feature type="region of interest" description="Disordered" evidence="5">
    <location>
        <begin position="451"/>
        <end position="486"/>
    </location>
</feature>
<evidence type="ECO:0000256" key="2">
    <source>
        <dbReference type="ARBA" id="ARBA00022771"/>
    </source>
</evidence>
<dbReference type="PANTHER" id="PTHR47255:SF4">
    <property type="entry name" value="GATA ZINC FINGER DOMAIN-CONTAINING PROTEIN 12"/>
    <property type="match status" value="1"/>
</dbReference>
<dbReference type="InterPro" id="IPR013655">
    <property type="entry name" value="PAS_fold_3"/>
</dbReference>
<dbReference type="SUPFAM" id="SSF55785">
    <property type="entry name" value="PYP-like sensor domain (PAS domain)"/>
    <property type="match status" value="1"/>
</dbReference>
<feature type="region of interest" description="Disordered" evidence="5">
    <location>
        <begin position="1"/>
        <end position="32"/>
    </location>
</feature>
<dbReference type="CDD" id="cd00130">
    <property type="entry name" value="PAS"/>
    <property type="match status" value="1"/>
</dbReference>
<dbReference type="Pfam" id="PF08447">
    <property type="entry name" value="PAS_3"/>
    <property type="match status" value="1"/>
</dbReference>
<dbReference type="PROSITE" id="PS50114">
    <property type="entry name" value="GATA_ZN_FINGER_2"/>
    <property type="match status" value="1"/>
</dbReference>
<dbReference type="Pfam" id="PF00320">
    <property type="entry name" value="GATA"/>
    <property type="match status" value="1"/>
</dbReference>
<protein>
    <recommendedName>
        <fullName evidence="10">White collar-2</fullName>
    </recommendedName>
</protein>
<dbReference type="GO" id="GO:0043565">
    <property type="term" value="F:sequence-specific DNA binding"/>
    <property type="evidence" value="ECO:0007669"/>
    <property type="project" value="InterPro"/>
</dbReference>
<feature type="compositionally biased region" description="Low complexity" evidence="5">
    <location>
        <begin position="462"/>
        <end position="472"/>
    </location>
</feature>
<dbReference type="Gene3D" id="3.30.50.10">
    <property type="entry name" value="Erythroid Transcription Factor GATA-1, subunit A"/>
    <property type="match status" value="1"/>
</dbReference>
<feature type="compositionally biased region" description="Polar residues" evidence="5">
    <location>
        <begin position="1"/>
        <end position="13"/>
    </location>
</feature>
<evidence type="ECO:0000259" key="6">
    <source>
        <dbReference type="PROSITE" id="PS50112"/>
    </source>
</evidence>
<dbReference type="SUPFAM" id="SSF57716">
    <property type="entry name" value="Glucocorticoid receptor-like (DNA-binding domain)"/>
    <property type="match status" value="1"/>
</dbReference>
<dbReference type="NCBIfam" id="TIGR00229">
    <property type="entry name" value="sensory_box"/>
    <property type="match status" value="1"/>
</dbReference>
<keyword evidence="2 4" id="KW-0863">Zinc-finger</keyword>
<accession>A0A6A6JN15</accession>
<dbReference type="AlphaFoldDB" id="A0A6A6JN15"/>
<evidence type="ECO:0000256" key="4">
    <source>
        <dbReference type="PROSITE-ProRule" id="PRU00094"/>
    </source>
</evidence>
<dbReference type="InterPro" id="IPR000679">
    <property type="entry name" value="Znf_GATA"/>
</dbReference>
<dbReference type="CDD" id="cd00202">
    <property type="entry name" value="ZnF_GATA"/>
    <property type="match status" value="1"/>
</dbReference>
<dbReference type="PANTHER" id="PTHR47255">
    <property type="entry name" value="GATA TRANSCRIPTION FACTOR 22-RELATED"/>
    <property type="match status" value="1"/>
</dbReference>
<dbReference type="SMART" id="SM00091">
    <property type="entry name" value="PAS"/>
    <property type="match status" value="1"/>
</dbReference>
<dbReference type="SMART" id="SM00401">
    <property type="entry name" value="ZnF_GATA"/>
    <property type="match status" value="1"/>
</dbReference>
<evidence type="ECO:0008006" key="10">
    <source>
        <dbReference type="Google" id="ProtNLM"/>
    </source>
</evidence>
<evidence type="ECO:0000313" key="8">
    <source>
        <dbReference type="EMBL" id="KAF2277892.1"/>
    </source>
</evidence>
<dbReference type="Gene3D" id="3.30.450.20">
    <property type="entry name" value="PAS domain"/>
    <property type="match status" value="1"/>
</dbReference>
<feature type="compositionally biased region" description="Polar residues" evidence="5">
    <location>
        <begin position="286"/>
        <end position="297"/>
    </location>
</feature>
<dbReference type="Proteomes" id="UP000800097">
    <property type="component" value="Unassembled WGS sequence"/>
</dbReference>
<keyword evidence="1" id="KW-0479">Metal-binding</keyword>
<evidence type="ECO:0000256" key="3">
    <source>
        <dbReference type="ARBA" id="ARBA00022833"/>
    </source>
</evidence>
<sequence>MDSLTSVPQTQAPPNLGAIADRPPDGVVPPFTAEMDLGIESGHNNTGPVSGAQASFPLYASNPPMSTLPYDMTAMTSSAGAPSGVPFTLGPDTGLQGIRAEPHTSNPRSSTVMLSEFTKRRHWQRDVLQEMRDLLHVLKPDGEILYVSPSCKTLTGWEDSQLVGRIVNDFIHPDDAALYVQEFTDAKKSGNPLRFFYRFKKADESWAIFELHGHPLLTTNPTAPFGQQPALRCTGFFMMSRPYPTKNAELLDSFLEHKIENERLLRRIAELKKEEQEELEAEDSQWRSQADTYSSLAPSEPHESTATPAHNAMPPPAKPAMSNTALTRQNLDEASVTSKPDSIDDKMARYEGTSHIETIEMLTGLHYGDGERSKGISTGAASPVLIRGDVGIQYSVDRDTKSLPDKKKKVKRTAEYVCRECGVLQSPEWRKGPSGPKTLCNACGLRWSKEKKKMEGGNQEAGQGQSQSQSQGKRQNKEQNNKDSRN</sequence>
<dbReference type="RefSeq" id="XP_033655431.1">
    <property type="nucleotide sequence ID" value="XM_033794330.1"/>
</dbReference>
<dbReference type="PROSITE" id="PS00344">
    <property type="entry name" value="GATA_ZN_FINGER_1"/>
    <property type="match status" value="1"/>
</dbReference>
<evidence type="ECO:0000256" key="1">
    <source>
        <dbReference type="ARBA" id="ARBA00022723"/>
    </source>
</evidence>
<feature type="domain" description="GATA-type" evidence="7">
    <location>
        <begin position="412"/>
        <end position="445"/>
    </location>
</feature>
<dbReference type="EMBL" id="ML986489">
    <property type="protein sequence ID" value="KAF2277892.1"/>
    <property type="molecule type" value="Genomic_DNA"/>
</dbReference>
<feature type="region of interest" description="Disordered" evidence="5">
    <location>
        <begin position="276"/>
        <end position="322"/>
    </location>
</feature>
<dbReference type="InterPro" id="IPR035965">
    <property type="entry name" value="PAS-like_dom_sf"/>
</dbReference>
<keyword evidence="9" id="KW-1185">Reference proteome</keyword>
<evidence type="ECO:0000313" key="9">
    <source>
        <dbReference type="Proteomes" id="UP000800097"/>
    </source>
</evidence>
<gene>
    <name evidence="8" type="ORF">EI97DRAFT_277324</name>
</gene>
<dbReference type="OrthoDB" id="2162994at2759"/>
<proteinExistence type="predicted"/>
<feature type="compositionally biased region" description="Basic and acidic residues" evidence="5">
    <location>
        <begin position="475"/>
        <end position="486"/>
    </location>
</feature>
<dbReference type="GO" id="GO:0008270">
    <property type="term" value="F:zinc ion binding"/>
    <property type="evidence" value="ECO:0007669"/>
    <property type="project" value="UniProtKB-KW"/>
</dbReference>
<evidence type="ECO:0000259" key="7">
    <source>
        <dbReference type="PROSITE" id="PS50114"/>
    </source>
</evidence>
<dbReference type="PROSITE" id="PS50112">
    <property type="entry name" value="PAS"/>
    <property type="match status" value="1"/>
</dbReference>
<reference evidence="8" key="1">
    <citation type="journal article" date="2020" name="Stud. Mycol.">
        <title>101 Dothideomycetes genomes: a test case for predicting lifestyles and emergence of pathogens.</title>
        <authorList>
            <person name="Haridas S."/>
            <person name="Albert R."/>
            <person name="Binder M."/>
            <person name="Bloem J."/>
            <person name="Labutti K."/>
            <person name="Salamov A."/>
            <person name="Andreopoulos B."/>
            <person name="Baker S."/>
            <person name="Barry K."/>
            <person name="Bills G."/>
            <person name="Bluhm B."/>
            <person name="Cannon C."/>
            <person name="Castanera R."/>
            <person name="Culley D."/>
            <person name="Daum C."/>
            <person name="Ezra D."/>
            <person name="Gonzalez J."/>
            <person name="Henrissat B."/>
            <person name="Kuo A."/>
            <person name="Liang C."/>
            <person name="Lipzen A."/>
            <person name="Lutzoni F."/>
            <person name="Magnuson J."/>
            <person name="Mondo S."/>
            <person name="Nolan M."/>
            <person name="Ohm R."/>
            <person name="Pangilinan J."/>
            <person name="Park H.-J."/>
            <person name="Ramirez L."/>
            <person name="Alfaro M."/>
            <person name="Sun H."/>
            <person name="Tritt A."/>
            <person name="Yoshinaga Y."/>
            <person name="Zwiers L.-H."/>
            <person name="Turgeon B."/>
            <person name="Goodwin S."/>
            <person name="Spatafora J."/>
            <person name="Crous P."/>
            <person name="Grigoriev I."/>
        </authorList>
    </citation>
    <scope>NUCLEOTIDE SEQUENCE</scope>
    <source>
        <strain evidence="8">CBS 379.55</strain>
    </source>
</reference>
<dbReference type="InterPro" id="IPR000014">
    <property type="entry name" value="PAS"/>
</dbReference>
<evidence type="ECO:0000256" key="5">
    <source>
        <dbReference type="SAM" id="MobiDB-lite"/>
    </source>
</evidence>
<dbReference type="GeneID" id="54547505"/>
<name>A0A6A6JN15_WESOR</name>
<dbReference type="GO" id="GO:0006355">
    <property type="term" value="P:regulation of DNA-templated transcription"/>
    <property type="evidence" value="ECO:0007669"/>
    <property type="project" value="InterPro"/>
</dbReference>
<dbReference type="InterPro" id="IPR052138">
    <property type="entry name" value="GATA_ZnFinger_Domain"/>
</dbReference>
<dbReference type="InterPro" id="IPR013088">
    <property type="entry name" value="Znf_NHR/GATA"/>
</dbReference>